<dbReference type="InterPro" id="IPR029010">
    <property type="entry name" value="ThuA-like"/>
</dbReference>
<dbReference type="Pfam" id="PF06283">
    <property type="entry name" value="ThuA"/>
    <property type="match status" value="1"/>
</dbReference>
<gene>
    <name evidence="2" type="ORF">RNB18_01965</name>
</gene>
<evidence type="ECO:0000259" key="1">
    <source>
        <dbReference type="Pfam" id="PF06283"/>
    </source>
</evidence>
<dbReference type="InterPro" id="IPR029062">
    <property type="entry name" value="Class_I_gatase-like"/>
</dbReference>
<organism evidence="2 3">
    <name type="scientific">Streptomyces doebereineriae</name>
    <dbReference type="NCBI Taxonomy" id="3075528"/>
    <lineage>
        <taxon>Bacteria</taxon>
        <taxon>Bacillati</taxon>
        <taxon>Actinomycetota</taxon>
        <taxon>Actinomycetes</taxon>
        <taxon>Kitasatosporales</taxon>
        <taxon>Streptomycetaceae</taxon>
        <taxon>Streptomyces</taxon>
    </lineage>
</organism>
<protein>
    <submittedName>
        <fullName evidence="2">ThuA domain-containing protein</fullName>
    </submittedName>
</protein>
<dbReference type="Proteomes" id="UP001183824">
    <property type="component" value="Unassembled WGS sequence"/>
</dbReference>
<name>A0ABU2V0L3_9ACTN</name>
<dbReference type="EMBL" id="JAVREZ010000001">
    <property type="protein sequence ID" value="MDT0478964.1"/>
    <property type="molecule type" value="Genomic_DNA"/>
</dbReference>
<evidence type="ECO:0000313" key="3">
    <source>
        <dbReference type="Proteomes" id="UP001183824"/>
    </source>
</evidence>
<dbReference type="Gene3D" id="3.40.50.880">
    <property type="match status" value="1"/>
</dbReference>
<reference evidence="3" key="1">
    <citation type="submission" date="2023-07" db="EMBL/GenBank/DDBJ databases">
        <title>30 novel species of actinomycetes from the DSMZ collection.</title>
        <authorList>
            <person name="Nouioui I."/>
        </authorList>
    </citation>
    <scope>NUCLEOTIDE SEQUENCE [LARGE SCALE GENOMIC DNA]</scope>
    <source>
        <strain evidence="3">DSM 41640</strain>
    </source>
</reference>
<evidence type="ECO:0000313" key="2">
    <source>
        <dbReference type="EMBL" id="MDT0478964.1"/>
    </source>
</evidence>
<dbReference type="RefSeq" id="WP_311712368.1">
    <property type="nucleotide sequence ID" value="NZ_JAVREZ010000001.1"/>
</dbReference>
<accession>A0ABU2V0L3</accession>
<sequence length="265" mass="29324">MAGPAGRLDAVLVCGGRWHDFDHARLRLLEMLGDHPRVRTRVYQDYDCVPALEQADLLVSYTCDVRPRPAQRDALARFTARGGRWLALHGTNSVIEAPAPGGPRMFSTPRLLGQLAEVLGSQFLAHPPIEPYEVRVTRPDHPLVAGIEPFTVTDELYVCELHGELEVLLHAEYTGPCRGFEEGDTAALDGAARPVLYLKRHGLGEVCYFTLGHCRGRYDMQDLGVDDTGRVDRGPWETPEFLTVLGRCLERVVGAERPVTVPAAH</sequence>
<dbReference type="SUPFAM" id="SSF52317">
    <property type="entry name" value="Class I glutamine amidotransferase-like"/>
    <property type="match status" value="1"/>
</dbReference>
<proteinExistence type="predicted"/>
<keyword evidence="3" id="KW-1185">Reference proteome</keyword>
<comment type="caution">
    <text evidence="2">The sequence shown here is derived from an EMBL/GenBank/DDBJ whole genome shotgun (WGS) entry which is preliminary data.</text>
</comment>
<feature type="domain" description="ThuA-like" evidence="1">
    <location>
        <begin position="19"/>
        <end position="222"/>
    </location>
</feature>